<accession>A0AAE3AVT2</accession>
<dbReference type="InterPro" id="IPR013325">
    <property type="entry name" value="RNA_pol_sigma_r2"/>
</dbReference>
<dbReference type="InterPro" id="IPR007624">
    <property type="entry name" value="RNA_pol_sigma70_r3"/>
</dbReference>
<name>A0AAE3AVT2_9FIRM</name>
<keyword evidence="3" id="KW-1185">Reference proteome</keyword>
<dbReference type="Proteomes" id="UP001199355">
    <property type="component" value="Unassembled WGS sequence"/>
</dbReference>
<protein>
    <recommendedName>
        <fullName evidence="1">RNA polymerase sigma-70 region 3 domain-containing protein</fullName>
    </recommendedName>
</protein>
<dbReference type="InterPro" id="IPR013324">
    <property type="entry name" value="RNA_pol_sigma_r3/r4-like"/>
</dbReference>
<dbReference type="InterPro" id="IPR050239">
    <property type="entry name" value="Sigma-70_RNA_pol_init_factors"/>
</dbReference>
<feature type="domain" description="RNA polymerase sigma-70 region 3" evidence="1">
    <location>
        <begin position="194"/>
        <end position="237"/>
    </location>
</feature>
<comment type="caution">
    <text evidence="2">The sequence shown here is derived from an EMBL/GenBank/DDBJ whole genome shotgun (WGS) entry which is preliminary data.</text>
</comment>
<dbReference type="SUPFAM" id="SSF88946">
    <property type="entry name" value="Sigma2 domain of RNA polymerase sigma factors"/>
    <property type="match status" value="1"/>
</dbReference>
<evidence type="ECO:0000313" key="2">
    <source>
        <dbReference type="EMBL" id="MCC2168778.1"/>
    </source>
</evidence>
<evidence type="ECO:0000313" key="3">
    <source>
        <dbReference type="Proteomes" id="UP001199355"/>
    </source>
</evidence>
<organism evidence="2 3">
    <name type="scientific">Gallintestinimicrobium propionicum</name>
    <dbReference type="NCBI Taxonomy" id="2981770"/>
    <lineage>
        <taxon>Bacteria</taxon>
        <taxon>Bacillati</taxon>
        <taxon>Bacillota</taxon>
        <taxon>Clostridia</taxon>
        <taxon>Lachnospirales</taxon>
        <taxon>Lachnospiraceae</taxon>
        <taxon>Gallintestinimicrobium</taxon>
    </lineage>
</organism>
<reference evidence="2 3" key="1">
    <citation type="submission" date="2021-10" db="EMBL/GenBank/DDBJ databases">
        <title>Anaerobic single-cell dispensing facilitates the cultivation of human gut bacteria.</title>
        <authorList>
            <person name="Afrizal A."/>
        </authorList>
    </citation>
    <scope>NUCLEOTIDE SEQUENCE [LARGE SCALE GENOMIC DNA]</scope>
    <source>
        <strain evidence="2 3">CLA-AA-H244</strain>
    </source>
</reference>
<dbReference type="PANTHER" id="PTHR30603">
    <property type="entry name" value="RNA POLYMERASE SIGMA FACTOR RPO"/>
    <property type="match status" value="1"/>
</dbReference>
<evidence type="ECO:0000259" key="1">
    <source>
        <dbReference type="Pfam" id="PF04539"/>
    </source>
</evidence>
<dbReference type="GO" id="GO:0006352">
    <property type="term" value="P:DNA-templated transcription initiation"/>
    <property type="evidence" value="ECO:0007669"/>
    <property type="project" value="InterPro"/>
</dbReference>
<dbReference type="Pfam" id="PF04539">
    <property type="entry name" value="Sigma70_r3"/>
    <property type="match status" value="1"/>
</dbReference>
<dbReference type="PANTHER" id="PTHR30603:SF17">
    <property type="entry name" value="RNA POLYMERASE SIGMA-G FACTOR"/>
    <property type="match status" value="1"/>
</dbReference>
<dbReference type="InterPro" id="IPR036388">
    <property type="entry name" value="WH-like_DNA-bd_sf"/>
</dbReference>
<proteinExistence type="predicted"/>
<dbReference type="SUPFAM" id="SSF88659">
    <property type="entry name" value="Sigma3 and sigma4 domains of RNA polymerase sigma factors"/>
    <property type="match status" value="1"/>
</dbReference>
<dbReference type="GO" id="GO:0003700">
    <property type="term" value="F:DNA-binding transcription factor activity"/>
    <property type="evidence" value="ECO:0007669"/>
    <property type="project" value="InterPro"/>
</dbReference>
<dbReference type="RefSeq" id="WP_308728884.1">
    <property type="nucleotide sequence ID" value="NZ_JAJEQF010000046.1"/>
</dbReference>
<sequence>MREEQIFAKTLEELSALAKEQGNMLSEEQVTEAFDKAKLNLGEPQLEMIFAYLKNKKIGIGQPADPFDYMTQEEIDYLEEYLKAVQAGADVTDGVKEAVLLSAMAGDADAKHRMIEIFLPQVAEIAKLYAGQGVFLEDLIGEGNVALTMAAEMLDCAQNAKEAEGTIASMIMEAMENYISENASEKKTGEMLAENANDILEKAEELSKELGRKVTVEELSEETGISEEKIRDAARITADHIEFLESEG</sequence>
<dbReference type="Gene3D" id="1.20.120.1810">
    <property type="match status" value="1"/>
</dbReference>
<gene>
    <name evidence="2" type="ORF">LKD45_13970</name>
</gene>
<dbReference type="Gene3D" id="1.10.10.10">
    <property type="entry name" value="Winged helix-like DNA-binding domain superfamily/Winged helix DNA-binding domain"/>
    <property type="match status" value="1"/>
</dbReference>
<dbReference type="AlphaFoldDB" id="A0AAE3AVT2"/>
<dbReference type="EMBL" id="JAJEQF010000046">
    <property type="protein sequence ID" value="MCC2168778.1"/>
    <property type="molecule type" value="Genomic_DNA"/>
</dbReference>